<accession>A0A6C0GI95</accession>
<dbReference type="InterPro" id="IPR010982">
    <property type="entry name" value="Lambda_DNA-bd_dom_sf"/>
</dbReference>
<keyword evidence="4" id="KW-1185">Reference proteome</keyword>
<dbReference type="Gene3D" id="1.10.260.40">
    <property type="entry name" value="lambda repressor-like DNA-binding domains"/>
    <property type="match status" value="1"/>
</dbReference>
<dbReference type="InterPro" id="IPR050807">
    <property type="entry name" value="TransReg_Diox_bact_type"/>
</dbReference>
<dbReference type="GO" id="GO:0005829">
    <property type="term" value="C:cytosol"/>
    <property type="evidence" value="ECO:0007669"/>
    <property type="project" value="TreeGrafter"/>
</dbReference>
<name>A0A6C0GI95_9BACT</name>
<dbReference type="Proteomes" id="UP000480178">
    <property type="component" value="Chromosome"/>
</dbReference>
<keyword evidence="1" id="KW-0238">DNA-binding</keyword>
<dbReference type="SUPFAM" id="SSF47413">
    <property type="entry name" value="lambda repressor-like DNA-binding domains"/>
    <property type="match status" value="1"/>
</dbReference>
<sequence>MIGIKNTAYLKAFGRHLRSIRESKKISQENLALDAGLSLSQIGRIERGEINPTICTVLVLAQTLKIEPKILLEFEFNM</sequence>
<dbReference type="GO" id="GO:0003677">
    <property type="term" value="F:DNA binding"/>
    <property type="evidence" value="ECO:0007669"/>
    <property type="project" value="UniProtKB-KW"/>
</dbReference>
<dbReference type="PROSITE" id="PS50943">
    <property type="entry name" value="HTH_CROC1"/>
    <property type="match status" value="1"/>
</dbReference>
<dbReference type="EMBL" id="CP048222">
    <property type="protein sequence ID" value="QHT67402.1"/>
    <property type="molecule type" value="Genomic_DNA"/>
</dbReference>
<evidence type="ECO:0000313" key="4">
    <source>
        <dbReference type="Proteomes" id="UP000480178"/>
    </source>
</evidence>
<dbReference type="PANTHER" id="PTHR46797">
    <property type="entry name" value="HTH-TYPE TRANSCRIPTIONAL REGULATOR"/>
    <property type="match status" value="1"/>
</dbReference>
<feature type="domain" description="HTH cro/C1-type" evidence="2">
    <location>
        <begin position="17"/>
        <end position="71"/>
    </location>
</feature>
<dbReference type="GO" id="GO:0003700">
    <property type="term" value="F:DNA-binding transcription factor activity"/>
    <property type="evidence" value="ECO:0007669"/>
    <property type="project" value="TreeGrafter"/>
</dbReference>
<reference evidence="3 4" key="1">
    <citation type="submission" date="2020-01" db="EMBL/GenBank/DDBJ databases">
        <authorList>
            <person name="Kim M.K."/>
        </authorList>
    </citation>
    <scope>NUCLEOTIDE SEQUENCE [LARGE SCALE GENOMIC DNA]</scope>
    <source>
        <strain evidence="3 4">172606-1</strain>
    </source>
</reference>
<dbReference type="RefSeq" id="WP_162443433.1">
    <property type="nucleotide sequence ID" value="NZ_CP048222.1"/>
</dbReference>
<organism evidence="3 4">
    <name type="scientific">Rhodocytophaga rosea</name>
    <dbReference type="NCBI Taxonomy" id="2704465"/>
    <lineage>
        <taxon>Bacteria</taxon>
        <taxon>Pseudomonadati</taxon>
        <taxon>Bacteroidota</taxon>
        <taxon>Cytophagia</taxon>
        <taxon>Cytophagales</taxon>
        <taxon>Rhodocytophagaceae</taxon>
        <taxon>Rhodocytophaga</taxon>
    </lineage>
</organism>
<dbReference type="KEGG" id="rhoz:GXP67_12540"/>
<protein>
    <submittedName>
        <fullName evidence="3">Helix-turn-helix transcriptional regulator</fullName>
    </submittedName>
</protein>
<gene>
    <name evidence="3" type="ORF">GXP67_12540</name>
</gene>
<proteinExistence type="predicted"/>
<evidence type="ECO:0000259" key="2">
    <source>
        <dbReference type="PROSITE" id="PS50943"/>
    </source>
</evidence>
<dbReference type="PANTHER" id="PTHR46797:SF1">
    <property type="entry name" value="METHYLPHOSPHONATE SYNTHASE"/>
    <property type="match status" value="1"/>
</dbReference>
<dbReference type="CDD" id="cd00093">
    <property type="entry name" value="HTH_XRE"/>
    <property type="match status" value="1"/>
</dbReference>
<evidence type="ECO:0000256" key="1">
    <source>
        <dbReference type="ARBA" id="ARBA00023125"/>
    </source>
</evidence>
<dbReference type="AlphaFoldDB" id="A0A6C0GI95"/>
<dbReference type="SMART" id="SM00530">
    <property type="entry name" value="HTH_XRE"/>
    <property type="match status" value="1"/>
</dbReference>
<dbReference type="Pfam" id="PF01381">
    <property type="entry name" value="HTH_3"/>
    <property type="match status" value="1"/>
</dbReference>
<dbReference type="InterPro" id="IPR001387">
    <property type="entry name" value="Cro/C1-type_HTH"/>
</dbReference>
<evidence type="ECO:0000313" key="3">
    <source>
        <dbReference type="EMBL" id="QHT67402.1"/>
    </source>
</evidence>